<dbReference type="Pfam" id="PF02518">
    <property type="entry name" value="HATPase_c"/>
    <property type="match status" value="1"/>
</dbReference>
<dbReference type="SUPFAM" id="SSF55874">
    <property type="entry name" value="ATPase domain of HSP90 chaperone/DNA topoisomerase II/histidine kinase"/>
    <property type="match status" value="1"/>
</dbReference>
<dbReference type="PANTHER" id="PTHR24421">
    <property type="entry name" value="NITRATE/NITRITE SENSOR PROTEIN NARX-RELATED"/>
    <property type="match status" value="1"/>
</dbReference>
<evidence type="ECO:0000313" key="5">
    <source>
        <dbReference type="EMBL" id="MBL4953776.1"/>
    </source>
</evidence>
<name>A0ABS1TR34_9BACI</name>
<feature type="non-terminal residue" evidence="5">
    <location>
        <position position="1"/>
    </location>
</feature>
<protein>
    <recommendedName>
        <fullName evidence="4">Histidine kinase/HSP90-like ATPase domain-containing protein</fullName>
    </recommendedName>
</protein>
<feature type="domain" description="Histidine kinase/HSP90-like ATPase" evidence="4">
    <location>
        <begin position="97"/>
        <end position="173"/>
    </location>
</feature>
<organism evidence="5 6">
    <name type="scientific">Neobacillus paridis</name>
    <dbReference type="NCBI Taxonomy" id="2803862"/>
    <lineage>
        <taxon>Bacteria</taxon>
        <taxon>Bacillati</taxon>
        <taxon>Bacillota</taxon>
        <taxon>Bacilli</taxon>
        <taxon>Bacillales</taxon>
        <taxon>Bacillaceae</taxon>
        <taxon>Neobacillus</taxon>
    </lineage>
</organism>
<reference evidence="5 6" key="1">
    <citation type="submission" date="2021-01" db="EMBL/GenBank/DDBJ databases">
        <title>Genome public.</title>
        <authorList>
            <person name="Liu C."/>
            <person name="Sun Q."/>
        </authorList>
    </citation>
    <scope>NUCLEOTIDE SEQUENCE [LARGE SCALE GENOMIC DNA]</scope>
    <source>
        <strain evidence="5 6">YIM B02564</strain>
    </source>
</reference>
<dbReference type="CDD" id="cd16917">
    <property type="entry name" value="HATPase_UhpB-NarQ-NarX-like"/>
    <property type="match status" value="1"/>
</dbReference>
<evidence type="ECO:0000256" key="1">
    <source>
        <dbReference type="ARBA" id="ARBA00022679"/>
    </source>
</evidence>
<dbReference type="PANTHER" id="PTHR24421:SF59">
    <property type="entry name" value="OXYGEN SENSOR HISTIDINE KINASE NREB"/>
    <property type="match status" value="1"/>
</dbReference>
<keyword evidence="2" id="KW-0418">Kinase</keyword>
<evidence type="ECO:0000259" key="4">
    <source>
        <dbReference type="Pfam" id="PF02518"/>
    </source>
</evidence>
<evidence type="ECO:0000313" key="6">
    <source>
        <dbReference type="Proteomes" id="UP000623967"/>
    </source>
</evidence>
<dbReference type="InterPro" id="IPR036890">
    <property type="entry name" value="HATPase_C_sf"/>
</dbReference>
<evidence type="ECO:0000256" key="3">
    <source>
        <dbReference type="ARBA" id="ARBA00023012"/>
    </source>
</evidence>
<proteinExistence type="predicted"/>
<keyword evidence="6" id="KW-1185">Reference proteome</keyword>
<gene>
    <name evidence="5" type="ORF">JK635_16455</name>
</gene>
<keyword evidence="1" id="KW-0808">Transferase</keyword>
<keyword evidence="3" id="KW-0902">Two-component regulatory system</keyword>
<dbReference type="Proteomes" id="UP000623967">
    <property type="component" value="Unassembled WGS sequence"/>
</dbReference>
<sequence>GGVLTGIKAYVSVASSRVGSDAQAAPLLAEAMAQADSALDTVRRVIADLRPSVLDQLGVWEAIEWQASQLEVQTGVHCQCVIEPDLPVVGADGGAMLFRIVQEALTNVARHAHATVVNITVRLDQAHLLLDIEDDGAGISAERLLAHESWGLRGMQERALYLGGTLSIGKGSRQGT</sequence>
<feature type="non-terminal residue" evidence="5">
    <location>
        <position position="176"/>
    </location>
</feature>
<comment type="caution">
    <text evidence="5">The sequence shown here is derived from an EMBL/GenBank/DDBJ whole genome shotgun (WGS) entry which is preliminary data.</text>
</comment>
<evidence type="ECO:0000256" key="2">
    <source>
        <dbReference type="ARBA" id="ARBA00022777"/>
    </source>
</evidence>
<dbReference type="Gene3D" id="3.30.565.10">
    <property type="entry name" value="Histidine kinase-like ATPase, C-terminal domain"/>
    <property type="match status" value="1"/>
</dbReference>
<accession>A0ABS1TR34</accession>
<dbReference type="InterPro" id="IPR050482">
    <property type="entry name" value="Sensor_HK_TwoCompSys"/>
</dbReference>
<dbReference type="InterPro" id="IPR003594">
    <property type="entry name" value="HATPase_dom"/>
</dbReference>
<dbReference type="EMBL" id="JAESWB010000238">
    <property type="protein sequence ID" value="MBL4953776.1"/>
    <property type="molecule type" value="Genomic_DNA"/>
</dbReference>